<name>A0A1T5KK10_9BACT</name>
<dbReference type="Proteomes" id="UP000190961">
    <property type="component" value="Unassembled WGS sequence"/>
</dbReference>
<reference evidence="1" key="1">
    <citation type="submission" date="2017-02" db="EMBL/GenBank/DDBJ databases">
        <authorList>
            <person name="Peterson S.W."/>
        </authorList>
    </citation>
    <scope>NUCLEOTIDE SEQUENCE [LARGE SCALE GENOMIC DNA]</scope>
    <source>
        <strain evidence="1">DSM 25262</strain>
    </source>
</reference>
<accession>A0A1T5KK10</accession>
<dbReference type="AlphaFoldDB" id="A0A1T5KK10"/>
<organism evidence="1 2">
    <name type="scientific">Ohtaekwangia koreensis</name>
    <dbReference type="NCBI Taxonomy" id="688867"/>
    <lineage>
        <taxon>Bacteria</taxon>
        <taxon>Pseudomonadati</taxon>
        <taxon>Bacteroidota</taxon>
        <taxon>Cytophagia</taxon>
        <taxon>Cytophagales</taxon>
        <taxon>Fulvivirgaceae</taxon>
        <taxon>Ohtaekwangia</taxon>
    </lineage>
</organism>
<dbReference type="PROSITE" id="PS51257">
    <property type="entry name" value="PROKAR_LIPOPROTEIN"/>
    <property type="match status" value="1"/>
</dbReference>
<evidence type="ECO:0000313" key="2">
    <source>
        <dbReference type="Proteomes" id="UP000190961"/>
    </source>
</evidence>
<sequence>MTVKPIFYYILTLTLGLLSCNGKTEKTVENSSIPKTTENKVKLHKLKKLFVVGDFDGDRRKDTIFQHNYSRLTRTEIDNSADPFQNEWDTVVKWFYDQDADLYLTINRNNQDTLHVGTAQGLYCLINIGDNNADGKDEIAFVIDNLDFSKINSCKIYSFCKDKWTQLKQFGINESLFEFTSDKAPTFDNIKDYLEKKNGKWVYMDYLQNGNEKEEDVGKMLTLKLDRCK</sequence>
<proteinExistence type="predicted"/>
<dbReference type="EMBL" id="FUZU01000001">
    <property type="protein sequence ID" value="SKC64067.1"/>
    <property type="molecule type" value="Genomic_DNA"/>
</dbReference>
<evidence type="ECO:0008006" key="3">
    <source>
        <dbReference type="Google" id="ProtNLM"/>
    </source>
</evidence>
<evidence type="ECO:0000313" key="1">
    <source>
        <dbReference type="EMBL" id="SKC64067.1"/>
    </source>
</evidence>
<keyword evidence="2" id="KW-1185">Reference proteome</keyword>
<protein>
    <recommendedName>
        <fullName evidence="3">Repeat domain-containing protein</fullName>
    </recommendedName>
</protein>
<gene>
    <name evidence="1" type="ORF">SAMN05660236_2291</name>
</gene>